<dbReference type="PANTHER" id="PTHR23521">
    <property type="entry name" value="TRANSPORTER MFS SUPERFAMILY"/>
    <property type="match status" value="1"/>
</dbReference>
<evidence type="ECO:0000256" key="3">
    <source>
        <dbReference type="ARBA" id="ARBA00023136"/>
    </source>
</evidence>
<dbReference type="Proteomes" id="UP000186953">
    <property type="component" value="Unassembled WGS sequence"/>
</dbReference>
<feature type="transmembrane region" description="Helical" evidence="4">
    <location>
        <begin position="276"/>
        <end position="297"/>
    </location>
</feature>
<feature type="transmembrane region" description="Helical" evidence="4">
    <location>
        <begin position="45"/>
        <end position="66"/>
    </location>
</feature>
<protein>
    <submittedName>
        <fullName evidence="5">Nitrate/nitrite transporter NarK</fullName>
    </submittedName>
</protein>
<keyword evidence="1 4" id="KW-0812">Transmembrane</keyword>
<feature type="transmembrane region" description="Helical" evidence="4">
    <location>
        <begin position="220"/>
        <end position="238"/>
    </location>
</feature>
<dbReference type="PANTHER" id="PTHR23521:SF3">
    <property type="entry name" value="MFS TRANSPORTER"/>
    <property type="match status" value="1"/>
</dbReference>
<dbReference type="OrthoDB" id="9781976at2"/>
<feature type="transmembrane region" description="Helical" evidence="4">
    <location>
        <begin position="7"/>
        <end position="25"/>
    </location>
</feature>
<dbReference type="InterPro" id="IPR036259">
    <property type="entry name" value="MFS_trans_sf"/>
</dbReference>
<sequence length="392" mass="42307">MKQKLHILPIIILSQFACTSTWFAGNAIIESLTKKLDLGPDIISYVISSVQFGFIIGTLIFGVLMIADRFSPAKVFMICAFLASISNLALIYPQLSINSLLITRFSTGFFLAGIYPVGMKIAADYYEKGLGKALGYLVGALVLGTAFPFLIKGSPLANHPDSVIKLTSGITALGGLSLFLLVPNGPFRVASTTLNLNAGPVLFKNFEFKKAAFGYFGHMWELYAFWAFTPVAIQWFAIQTGNHISVSLWSGIVIALGGVSCAYGGILSERLSSKRVALIALLASGFLCLISPLLFLLPKYLFLATWCIWGIAVTADSPQFSNLIASSVSSELKGTALTLVNCIGFALTIISIQLLGILQTIIPTPFLFIPLAIGPLLALYYLLIKKKRIPSI</sequence>
<feature type="transmembrane region" description="Helical" evidence="4">
    <location>
        <begin position="101"/>
        <end position="121"/>
    </location>
</feature>
<feature type="transmembrane region" description="Helical" evidence="4">
    <location>
        <begin position="303"/>
        <end position="324"/>
    </location>
</feature>
<name>A0A1N6TM82_9FLAO</name>
<dbReference type="GO" id="GO:0005886">
    <property type="term" value="C:plasma membrane"/>
    <property type="evidence" value="ECO:0007669"/>
    <property type="project" value="TreeGrafter"/>
</dbReference>
<feature type="transmembrane region" description="Helical" evidence="4">
    <location>
        <begin position="163"/>
        <end position="182"/>
    </location>
</feature>
<reference evidence="6" key="1">
    <citation type="submission" date="2017-01" db="EMBL/GenBank/DDBJ databases">
        <authorList>
            <person name="Varghese N."/>
            <person name="Submissions S."/>
        </authorList>
    </citation>
    <scope>NUCLEOTIDE SEQUENCE [LARGE SCALE GENOMIC DNA]</scope>
    <source>
        <strain evidence="6">DSM 15366</strain>
    </source>
</reference>
<keyword evidence="2 4" id="KW-1133">Transmembrane helix</keyword>
<dbReference type="RefSeq" id="WP_076548026.1">
    <property type="nucleotide sequence ID" value="NZ_FTMA01000002.1"/>
</dbReference>
<dbReference type="STRING" id="228959.SAMN05421797_10224"/>
<feature type="transmembrane region" description="Helical" evidence="4">
    <location>
        <begin position="75"/>
        <end position="95"/>
    </location>
</feature>
<accession>A0A1N6TM82</accession>
<evidence type="ECO:0000256" key="1">
    <source>
        <dbReference type="ARBA" id="ARBA00022692"/>
    </source>
</evidence>
<keyword evidence="3 4" id="KW-0472">Membrane</keyword>
<gene>
    <name evidence="5" type="ORF">SAMN05421797_10224</name>
</gene>
<dbReference type="InterPro" id="IPR011701">
    <property type="entry name" value="MFS"/>
</dbReference>
<organism evidence="5 6">
    <name type="scientific">Maribacter ulvicola</name>
    <dbReference type="NCBI Taxonomy" id="228959"/>
    <lineage>
        <taxon>Bacteria</taxon>
        <taxon>Pseudomonadati</taxon>
        <taxon>Bacteroidota</taxon>
        <taxon>Flavobacteriia</taxon>
        <taxon>Flavobacteriales</taxon>
        <taxon>Flavobacteriaceae</taxon>
        <taxon>Maribacter</taxon>
    </lineage>
</organism>
<dbReference type="AlphaFoldDB" id="A0A1N6TM82"/>
<feature type="transmembrane region" description="Helical" evidence="4">
    <location>
        <begin position="133"/>
        <end position="151"/>
    </location>
</feature>
<feature type="transmembrane region" description="Helical" evidence="4">
    <location>
        <begin position="336"/>
        <end position="358"/>
    </location>
</feature>
<dbReference type="EMBL" id="FTMA01000002">
    <property type="protein sequence ID" value="SIQ54510.1"/>
    <property type="molecule type" value="Genomic_DNA"/>
</dbReference>
<feature type="transmembrane region" description="Helical" evidence="4">
    <location>
        <begin position="364"/>
        <end position="383"/>
    </location>
</feature>
<proteinExistence type="predicted"/>
<dbReference type="SUPFAM" id="SSF103473">
    <property type="entry name" value="MFS general substrate transporter"/>
    <property type="match status" value="1"/>
</dbReference>
<evidence type="ECO:0000313" key="6">
    <source>
        <dbReference type="Proteomes" id="UP000186953"/>
    </source>
</evidence>
<evidence type="ECO:0000256" key="2">
    <source>
        <dbReference type="ARBA" id="ARBA00022989"/>
    </source>
</evidence>
<evidence type="ECO:0000313" key="5">
    <source>
        <dbReference type="EMBL" id="SIQ54510.1"/>
    </source>
</evidence>
<dbReference type="GO" id="GO:0022857">
    <property type="term" value="F:transmembrane transporter activity"/>
    <property type="evidence" value="ECO:0007669"/>
    <property type="project" value="InterPro"/>
</dbReference>
<dbReference type="Gene3D" id="1.20.1250.20">
    <property type="entry name" value="MFS general substrate transporter like domains"/>
    <property type="match status" value="2"/>
</dbReference>
<feature type="transmembrane region" description="Helical" evidence="4">
    <location>
        <begin position="244"/>
        <end position="264"/>
    </location>
</feature>
<dbReference type="Pfam" id="PF07690">
    <property type="entry name" value="MFS_1"/>
    <property type="match status" value="1"/>
</dbReference>
<keyword evidence="6" id="KW-1185">Reference proteome</keyword>
<evidence type="ECO:0000256" key="4">
    <source>
        <dbReference type="SAM" id="Phobius"/>
    </source>
</evidence>